<dbReference type="OrthoDB" id="227596at2"/>
<keyword evidence="7" id="KW-0067">ATP-binding</keyword>
<keyword evidence="3" id="KW-0597">Phosphoprotein</keyword>
<proteinExistence type="predicted"/>
<keyword evidence="8" id="KW-0902">Two-component regulatory system</keyword>
<dbReference type="InterPro" id="IPR011712">
    <property type="entry name" value="Sig_transdc_His_kin_sub3_dim/P"/>
</dbReference>
<evidence type="ECO:0000259" key="12">
    <source>
        <dbReference type="Pfam" id="PF07730"/>
    </source>
</evidence>
<organism evidence="13 14">
    <name type="scientific">Georgenia yuyongxinii</name>
    <dbReference type="NCBI Taxonomy" id="2589797"/>
    <lineage>
        <taxon>Bacteria</taxon>
        <taxon>Bacillati</taxon>
        <taxon>Actinomycetota</taxon>
        <taxon>Actinomycetes</taxon>
        <taxon>Micrococcales</taxon>
        <taxon>Bogoriellaceae</taxon>
        <taxon>Georgenia</taxon>
    </lineage>
</organism>
<evidence type="ECO:0000313" key="14">
    <source>
        <dbReference type="Proteomes" id="UP000314616"/>
    </source>
</evidence>
<evidence type="ECO:0000259" key="11">
    <source>
        <dbReference type="Pfam" id="PF02518"/>
    </source>
</evidence>
<dbReference type="Pfam" id="PF02518">
    <property type="entry name" value="HATPase_c"/>
    <property type="match status" value="1"/>
</dbReference>
<dbReference type="InterPro" id="IPR036890">
    <property type="entry name" value="HATPase_C_sf"/>
</dbReference>
<evidence type="ECO:0000256" key="5">
    <source>
        <dbReference type="ARBA" id="ARBA00022741"/>
    </source>
</evidence>
<keyword evidence="6 13" id="KW-0418">Kinase</keyword>
<keyword evidence="5" id="KW-0547">Nucleotide-binding</keyword>
<dbReference type="Pfam" id="PF07730">
    <property type="entry name" value="HisKA_3"/>
    <property type="match status" value="1"/>
</dbReference>
<name>A0A5B8CAA9_9MICO</name>
<feature type="transmembrane region" description="Helical" evidence="10">
    <location>
        <begin position="67"/>
        <end position="91"/>
    </location>
</feature>
<evidence type="ECO:0000256" key="9">
    <source>
        <dbReference type="SAM" id="MobiDB-lite"/>
    </source>
</evidence>
<feature type="transmembrane region" description="Helical" evidence="10">
    <location>
        <begin position="132"/>
        <end position="151"/>
    </location>
</feature>
<reference evidence="13 14" key="1">
    <citation type="submission" date="2019-05" db="EMBL/GenBank/DDBJ databases">
        <title>Georgenia *** sp. nov., and Georgenia *** sp. nov., isolated from the intestinal contents of plateau pika (Ochotona curzoniae) in the Qinghai-Tibet plateau of China.</title>
        <authorList>
            <person name="Tian Z."/>
        </authorList>
    </citation>
    <scope>NUCLEOTIDE SEQUENCE [LARGE SCALE GENOMIC DNA]</scope>
    <source>
        <strain evidence="13 14">Z443</strain>
    </source>
</reference>
<feature type="domain" description="Signal transduction histidine kinase subgroup 3 dimerisation and phosphoacceptor" evidence="12">
    <location>
        <begin position="184"/>
        <end position="247"/>
    </location>
</feature>
<sequence length="418" mass="43923">MSTPFKALGTPLKPALSTPVKQVLVDAGLVALALADAVFSSAREGGYPLMLSVVAGLGLAVRRRWPYVAFALTMPALWVAYVLVAPVVALYTVAARDRARTPLVVCAVLTAAGYYLPWPITRFDLRVSSRELLGLVYTIVYVGAPLGLGLLSRTRRVLADQLAQLTAGRAREEHLQAERALADERARLAREMHDVVSHQVSLIAVQAGALRVTAPDETTRETAGTIRELSVRTLDELRRMIGVLRATGGAPVDLAPQPRLTDIPRLVRESGLDVAVDLSAVAGRSWAEPTERAAYRTVQEGLTNVGKHAPGASVSVQASPHGTGLLVTVRNGPSAGEPPAPLPESGHGLVGLRERAELLGGTLWAGPTPDGGFLIRAVLPDAVVEGVDPASAGADPAERQSAVGGAGAEHRGPERPGH</sequence>
<dbReference type="EMBL" id="CP040915">
    <property type="protein sequence ID" value="QDC26365.1"/>
    <property type="molecule type" value="Genomic_DNA"/>
</dbReference>
<dbReference type="RefSeq" id="WP_139931039.1">
    <property type="nucleotide sequence ID" value="NZ_CP040915.1"/>
</dbReference>
<evidence type="ECO:0000256" key="3">
    <source>
        <dbReference type="ARBA" id="ARBA00022553"/>
    </source>
</evidence>
<dbReference type="Gene3D" id="1.20.5.1930">
    <property type="match status" value="1"/>
</dbReference>
<dbReference type="GO" id="GO:0005524">
    <property type="term" value="F:ATP binding"/>
    <property type="evidence" value="ECO:0007669"/>
    <property type="project" value="UniProtKB-KW"/>
</dbReference>
<evidence type="ECO:0000256" key="1">
    <source>
        <dbReference type="ARBA" id="ARBA00000085"/>
    </source>
</evidence>
<dbReference type="PANTHER" id="PTHR24421">
    <property type="entry name" value="NITRATE/NITRITE SENSOR PROTEIN NARX-RELATED"/>
    <property type="match status" value="1"/>
</dbReference>
<feature type="domain" description="Histidine kinase/HSP90-like ATPase" evidence="11">
    <location>
        <begin position="291"/>
        <end position="381"/>
    </location>
</feature>
<dbReference type="EC" id="2.7.13.3" evidence="2"/>
<evidence type="ECO:0000256" key="4">
    <source>
        <dbReference type="ARBA" id="ARBA00022679"/>
    </source>
</evidence>
<keyword evidence="10" id="KW-0472">Membrane</keyword>
<keyword evidence="10" id="KW-0812">Transmembrane</keyword>
<feature type="region of interest" description="Disordered" evidence="9">
    <location>
        <begin position="389"/>
        <end position="418"/>
    </location>
</feature>
<dbReference type="PANTHER" id="PTHR24421:SF10">
    <property type="entry name" value="NITRATE_NITRITE SENSOR PROTEIN NARQ"/>
    <property type="match status" value="1"/>
</dbReference>
<gene>
    <name evidence="13" type="ORF">FE374_18685</name>
</gene>
<feature type="transmembrane region" description="Helical" evidence="10">
    <location>
        <begin position="103"/>
        <end position="120"/>
    </location>
</feature>
<protein>
    <recommendedName>
        <fullName evidence="2">histidine kinase</fullName>
        <ecNumber evidence="2">2.7.13.3</ecNumber>
    </recommendedName>
</protein>
<dbReference type="GO" id="GO:0016020">
    <property type="term" value="C:membrane"/>
    <property type="evidence" value="ECO:0007669"/>
    <property type="project" value="InterPro"/>
</dbReference>
<evidence type="ECO:0000256" key="10">
    <source>
        <dbReference type="SAM" id="Phobius"/>
    </source>
</evidence>
<keyword evidence="4" id="KW-0808">Transferase</keyword>
<dbReference type="CDD" id="cd16917">
    <property type="entry name" value="HATPase_UhpB-NarQ-NarX-like"/>
    <property type="match status" value="1"/>
</dbReference>
<accession>A0A5B8CAA9</accession>
<dbReference type="GO" id="GO:0046983">
    <property type="term" value="F:protein dimerization activity"/>
    <property type="evidence" value="ECO:0007669"/>
    <property type="project" value="InterPro"/>
</dbReference>
<dbReference type="InterPro" id="IPR003594">
    <property type="entry name" value="HATPase_dom"/>
</dbReference>
<evidence type="ECO:0000256" key="7">
    <source>
        <dbReference type="ARBA" id="ARBA00022840"/>
    </source>
</evidence>
<feature type="compositionally biased region" description="Basic and acidic residues" evidence="9">
    <location>
        <begin position="408"/>
        <end position="418"/>
    </location>
</feature>
<evidence type="ECO:0000313" key="13">
    <source>
        <dbReference type="EMBL" id="QDC26365.1"/>
    </source>
</evidence>
<evidence type="ECO:0000256" key="2">
    <source>
        <dbReference type="ARBA" id="ARBA00012438"/>
    </source>
</evidence>
<evidence type="ECO:0000256" key="6">
    <source>
        <dbReference type="ARBA" id="ARBA00022777"/>
    </source>
</evidence>
<dbReference type="AlphaFoldDB" id="A0A5B8CAA9"/>
<keyword evidence="10" id="KW-1133">Transmembrane helix</keyword>
<dbReference type="GO" id="GO:0000155">
    <property type="term" value="F:phosphorelay sensor kinase activity"/>
    <property type="evidence" value="ECO:0007669"/>
    <property type="project" value="InterPro"/>
</dbReference>
<dbReference type="Gene3D" id="3.30.565.10">
    <property type="entry name" value="Histidine kinase-like ATPase, C-terminal domain"/>
    <property type="match status" value="1"/>
</dbReference>
<dbReference type="SUPFAM" id="SSF55874">
    <property type="entry name" value="ATPase domain of HSP90 chaperone/DNA topoisomerase II/histidine kinase"/>
    <property type="match status" value="1"/>
</dbReference>
<dbReference type="Proteomes" id="UP000314616">
    <property type="component" value="Chromosome"/>
</dbReference>
<evidence type="ECO:0000256" key="8">
    <source>
        <dbReference type="ARBA" id="ARBA00023012"/>
    </source>
</evidence>
<dbReference type="InterPro" id="IPR050482">
    <property type="entry name" value="Sensor_HK_TwoCompSys"/>
</dbReference>
<dbReference type="KEGG" id="gyu:FE374_18685"/>
<comment type="catalytic activity">
    <reaction evidence="1">
        <text>ATP + protein L-histidine = ADP + protein N-phospho-L-histidine.</text>
        <dbReference type="EC" id="2.7.13.3"/>
    </reaction>
</comment>